<evidence type="ECO:0000259" key="1">
    <source>
        <dbReference type="Pfam" id="PF04444"/>
    </source>
</evidence>
<dbReference type="GO" id="GO:0009712">
    <property type="term" value="P:catechol-containing compound metabolic process"/>
    <property type="evidence" value="ECO:0007669"/>
    <property type="project" value="InterPro"/>
</dbReference>
<dbReference type="AlphaFoldDB" id="A0A377TI06"/>
<proteinExistence type="predicted"/>
<dbReference type="InterPro" id="IPR007535">
    <property type="entry name" value="Catechol_dOase_N"/>
</dbReference>
<dbReference type="Proteomes" id="UP000254304">
    <property type="component" value="Unassembled WGS sequence"/>
</dbReference>
<dbReference type="Gene3D" id="2.60.130.10">
    <property type="entry name" value="Aromatic compound dioxygenase"/>
    <property type="match status" value="1"/>
</dbReference>
<dbReference type="EMBL" id="UGGO01000002">
    <property type="protein sequence ID" value="STS10647.1"/>
    <property type="molecule type" value="Genomic_DNA"/>
</dbReference>
<evidence type="ECO:0000313" key="2">
    <source>
        <dbReference type="EMBL" id="STS10647.1"/>
    </source>
</evidence>
<name>A0A377TI06_9GAMM</name>
<accession>A0A377TI06</accession>
<protein>
    <submittedName>
        <fullName evidence="2">Hydroxyquinol 1,2-dioxygenase</fullName>
        <ecNumber evidence="2">1.13.11.37</ecNumber>
    </submittedName>
</protein>
<keyword evidence="2" id="KW-0223">Dioxygenase</keyword>
<gene>
    <name evidence="2" type="primary">chqB_2</name>
    <name evidence="2" type="ORF">NCTC12157_05246</name>
</gene>
<reference evidence="2 3" key="1">
    <citation type="submission" date="2018-06" db="EMBL/GenBank/DDBJ databases">
        <authorList>
            <consortium name="Pathogen Informatics"/>
            <person name="Doyle S."/>
        </authorList>
    </citation>
    <scope>NUCLEOTIDE SEQUENCE [LARGE SCALE GENOMIC DNA]</scope>
    <source>
        <strain evidence="2 3">NCTC12157</strain>
    </source>
</reference>
<dbReference type="GO" id="GO:0005506">
    <property type="term" value="F:iron ion binding"/>
    <property type="evidence" value="ECO:0007669"/>
    <property type="project" value="InterPro"/>
</dbReference>
<feature type="domain" description="Catechol dioxygenase N-terminal" evidence="1">
    <location>
        <begin position="22"/>
        <end position="56"/>
    </location>
</feature>
<dbReference type="Pfam" id="PF04444">
    <property type="entry name" value="Dioxygenase_N"/>
    <property type="match status" value="1"/>
</dbReference>
<dbReference type="SUPFAM" id="SSF49482">
    <property type="entry name" value="Aromatic compound dioxygenase"/>
    <property type="match status" value="1"/>
</dbReference>
<dbReference type="EC" id="1.13.11.37" evidence="2"/>
<dbReference type="GO" id="GO:0018576">
    <property type="term" value="F:catechol 1,2-dioxygenase activity"/>
    <property type="evidence" value="ECO:0007669"/>
    <property type="project" value="InterPro"/>
</dbReference>
<evidence type="ECO:0000313" key="3">
    <source>
        <dbReference type="Proteomes" id="UP000254304"/>
    </source>
</evidence>
<sequence>MQNLDEHTITQEVLSRMTGTEDKRLHHVFSSLIQHLHDFAREVHLTEQEWEKGIEF</sequence>
<dbReference type="GO" id="GO:0047074">
    <property type="term" value="F:4-hydroxycatechol 1,2-dioxygenase activity"/>
    <property type="evidence" value="ECO:0007669"/>
    <property type="project" value="UniProtKB-EC"/>
</dbReference>
<dbReference type="InterPro" id="IPR015889">
    <property type="entry name" value="Intradiol_dOase_core"/>
</dbReference>
<organism evidence="2 3">
    <name type="scientific">Ewingella americana</name>
    <dbReference type="NCBI Taxonomy" id="41202"/>
    <lineage>
        <taxon>Bacteria</taxon>
        <taxon>Pseudomonadati</taxon>
        <taxon>Pseudomonadota</taxon>
        <taxon>Gammaproteobacteria</taxon>
        <taxon>Enterobacterales</taxon>
        <taxon>Yersiniaceae</taxon>
        <taxon>Ewingella</taxon>
    </lineage>
</organism>
<keyword evidence="2" id="KW-0560">Oxidoreductase</keyword>